<dbReference type="Proteomes" id="UP001595846">
    <property type="component" value="Unassembled WGS sequence"/>
</dbReference>
<feature type="compositionally biased region" description="Basic and acidic residues" evidence="1">
    <location>
        <begin position="896"/>
        <end position="907"/>
    </location>
</feature>
<gene>
    <name evidence="3" type="ORF">ACFOUR_12370</name>
</gene>
<feature type="region of interest" description="Disordered" evidence="1">
    <location>
        <begin position="842"/>
        <end position="919"/>
    </location>
</feature>
<dbReference type="SUPFAM" id="SSF52540">
    <property type="entry name" value="P-loop containing nucleoside triphosphate hydrolases"/>
    <property type="match status" value="1"/>
</dbReference>
<evidence type="ECO:0000259" key="2">
    <source>
        <dbReference type="SMART" id="SM00382"/>
    </source>
</evidence>
<dbReference type="SUPFAM" id="SSF54427">
    <property type="entry name" value="NTF2-like"/>
    <property type="match status" value="1"/>
</dbReference>
<evidence type="ECO:0000256" key="1">
    <source>
        <dbReference type="SAM" id="MobiDB-lite"/>
    </source>
</evidence>
<dbReference type="InterPro" id="IPR027417">
    <property type="entry name" value="P-loop_NTPase"/>
</dbReference>
<sequence length="1021" mass="111445">MYERQGDHIQDELDRILVALTGLTGLTDVPERLDVTVPDATATGDAEGAASDLATFGERVRSLSPSSNPPAEATVEASRTHLQSVLEERAATIDRRLKTARNATVELRLDTLARSFDLSRTHLDAILLALAPEIDWSIAAVYGSLCGLEQSVMPPITVLEQILGRMGHGSAPGDVAPKEALAATGPLFDYGLLVRNVGAPATPSSFDTVTVDERIVDYLKGGDSLDHALVDIVSIDHPDRSLSDLVFDDETADTIGAVRDRSAAADVPTIFHFSGEDGTGDDRLPAALTDADTPILCADAADIVEDDDLCTRLVREAALQDATIHLTGLERVTDRTETPAVGLGEDGGVAMPDPDAPTVDSIVERFDDAPGDVFLSHTEEWKPDVDLTDHRVETVYCPFPEYDTRLEIWQGFADEVAESYLIETVATNFRLPQRDIRRAVKTARYLCRTDGDAADIGDGPVDIEGDSVDPDAIDDSSADPDELGGGGARAAFAPVDGALEREHLYEACKRYSASNLEALADRMEPGYELDDLYLNDKPKTHLRELCGHLQYRGAVTSEWGFGEPGSRGDGVVALFYGQPGTGKTMAAEVIANETGLDLYRVDLAQIVDKYIGETESQLAALLDEAERSNAILLFDEADSLFGERTDVGDATDRHANNVTNFLLQRLESFDGIALLTTNKRGGIDAAFKRRIAHSIRFDVPQEDLRRRLWRESFPDEANVDTDSFDFDFLGMKTLTPAIIRKVAKYAAYIAATEAHDGQPLDGEATSLEDVTITFDHALLGLQYASEAGGVALRDDEFYWYEDRLRTYETKRVSRDFDTRFRLRYLDGEGLEAMPGVDVAGEAEDELDGDETGSDTDGDQETDGDAGREVEYNPEAEPPDESAADASRATDTNETDADGHPTEDEKRGTGARTPAPDLDPEAIVHHFYDRIRAKDVDGLAALYHTDALVDVLTLQDVVAMTRSNVELDGSIDRLVDEDDRVVLEFVEASNVHELTTEIECRPDDAGRWRLYAIRQDEPPEAA</sequence>
<feature type="compositionally biased region" description="Acidic residues" evidence="1">
    <location>
        <begin position="461"/>
        <end position="482"/>
    </location>
</feature>
<evidence type="ECO:0000313" key="4">
    <source>
        <dbReference type="Proteomes" id="UP001595846"/>
    </source>
</evidence>
<feature type="region of interest" description="Disordered" evidence="1">
    <location>
        <begin position="456"/>
        <end position="486"/>
    </location>
</feature>
<protein>
    <submittedName>
        <fullName evidence="3">AAA family ATPase</fullName>
    </submittedName>
</protein>
<feature type="compositionally biased region" description="Acidic residues" evidence="1">
    <location>
        <begin position="842"/>
        <end position="863"/>
    </location>
</feature>
<proteinExistence type="predicted"/>
<accession>A0ABD5NQH5</accession>
<dbReference type="InterPro" id="IPR054472">
    <property type="entry name" value="WHD"/>
</dbReference>
<dbReference type="InterPro" id="IPR032710">
    <property type="entry name" value="NTF2-like_dom_sf"/>
</dbReference>
<comment type="caution">
    <text evidence="3">The sequence shown here is derived from an EMBL/GenBank/DDBJ whole genome shotgun (WGS) entry which is preliminary data.</text>
</comment>
<dbReference type="SMART" id="SM00382">
    <property type="entry name" value="AAA"/>
    <property type="match status" value="1"/>
</dbReference>
<dbReference type="InterPro" id="IPR003959">
    <property type="entry name" value="ATPase_AAA_core"/>
</dbReference>
<dbReference type="PANTHER" id="PTHR46411:SF2">
    <property type="entry name" value="AAA+ ATPASE DOMAIN-CONTAINING PROTEIN"/>
    <property type="match status" value="1"/>
</dbReference>
<dbReference type="AlphaFoldDB" id="A0ABD5NQH5"/>
<evidence type="ECO:0000313" key="3">
    <source>
        <dbReference type="EMBL" id="MFC3959160.1"/>
    </source>
</evidence>
<dbReference type="InterPro" id="IPR003593">
    <property type="entry name" value="AAA+_ATPase"/>
</dbReference>
<keyword evidence="4" id="KW-1185">Reference proteome</keyword>
<dbReference type="EMBL" id="JBHSAQ010000010">
    <property type="protein sequence ID" value="MFC3959160.1"/>
    <property type="molecule type" value="Genomic_DNA"/>
</dbReference>
<name>A0ABD5NQH5_9EURY</name>
<organism evidence="3 4">
    <name type="scientific">Halovivax cerinus</name>
    <dbReference type="NCBI Taxonomy" id="1487865"/>
    <lineage>
        <taxon>Archaea</taxon>
        <taxon>Methanobacteriati</taxon>
        <taxon>Methanobacteriota</taxon>
        <taxon>Stenosarchaea group</taxon>
        <taxon>Halobacteria</taxon>
        <taxon>Halobacteriales</taxon>
        <taxon>Natrialbaceae</taxon>
        <taxon>Halovivax</taxon>
    </lineage>
</organism>
<dbReference type="PANTHER" id="PTHR46411">
    <property type="entry name" value="FAMILY ATPASE, PUTATIVE-RELATED"/>
    <property type="match status" value="1"/>
</dbReference>
<dbReference type="RefSeq" id="WP_256533444.1">
    <property type="nucleotide sequence ID" value="NZ_CP101824.1"/>
</dbReference>
<dbReference type="Pfam" id="PF00004">
    <property type="entry name" value="AAA"/>
    <property type="match status" value="1"/>
</dbReference>
<dbReference type="GeneID" id="73902572"/>
<reference evidence="3 4" key="1">
    <citation type="journal article" date="2019" name="Int. J. Syst. Evol. Microbiol.">
        <title>The Global Catalogue of Microorganisms (GCM) 10K type strain sequencing project: providing services to taxonomists for standard genome sequencing and annotation.</title>
        <authorList>
            <consortium name="The Broad Institute Genomics Platform"/>
            <consortium name="The Broad Institute Genome Sequencing Center for Infectious Disease"/>
            <person name="Wu L."/>
            <person name="Ma J."/>
        </authorList>
    </citation>
    <scope>NUCLEOTIDE SEQUENCE [LARGE SCALE GENOMIC DNA]</scope>
    <source>
        <strain evidence="3 4">IBRC-M 10256</strain>
    </source>
</reference>
<feature type="domain" description="AAA+ ATPase" evidence="2">
    <location>
        <begin position="569"/>
        <end position="701"/>
    </location>
</feature>
<dbReference type="Pfam" id="PF22977">
    <property type="entry name" value="WHD"/>
    <property type="match status" value="1"/>
</dbReference>
<feature type="compositionally biased region" description="Acidic residues" evidence="1">
    <location>
        <begin position="871"/>
        <end position="882"/>
    </location>
</feature>
<dbReference type="CDD" id="cd19481">
    <property type="entry name" value="RecA-like_protease"/>
    <property type="match status" value="1"/>
</dbReference>
<dbReference type="Gene3D" id="3.40.50.300">
    <property type="entry name" value="P-loop containing nucleotide triphosphate hydrolases"/>
    <property type="match status" value="1"/>
</dbReference>